<feature type="compositionally biased region" description="Polar residues" evidence="1">
    <location>
        <begin position="118"/>
        <end position="128"/>
    </location>
</feature>
<keyword evidence="3" id="KW-1185">Reference proteome</keyword>
<organism evidence="2 3">
    <name type="scientific">Thalassiosira oceanica</name>
    <name type="common">Marine diatom</name>
    <dbReference type="NCBI Taxonomy" id="159749"/>
    <lineage>
        <taxon>Eukaryota</taxon>
        <taxon>Sar</taxon>
        <taxon>Stramenopiles</taxon>
        <taxon>Ochrophyta</taxon>
        <taxon>Bacillariophyta</taxon>
        <taxon>Coscinodiscophyceae</taxon>
        <taxon>Thalassiosirophycidae</taxon>
        <taxon>Thalassiosirales</taxon>
        <taxon>Thalassiosiraceae</taxon>
        <taxon>Thalassiosira</taxon>
    </lineage>
</organism>
<dbReference type="EMBL" id="AGNL01047531">
    <property type="protein sequence ID" value="EJK46799.1"/>
    <property type="molecule type" value="Genomic_DNA"/>
</dbReference>
<dbReference type="Proteomes" id="UP000266841">
    <property type="component" value="Unassembled WGS sequence"/>
</dbReference>
<feature type="region of interest" description="Disordered" evidence="1">
    <location>
        <begin position="88"/>
        <end position="130"/>
    </location>
</feature>
<dbReference type="AlphaFoldDB" id="K0R4U3"/>
<feature type="region of interest" description="Disordered" evidence="1">
    <location>
        <begin position="142"/>
        <end position="176"/>
    </location>
</feature>
<reference evidence="2 3" key="1">
    <citation type="journal article" date="2012" name="Genome Biol.">
        <title>Genome and low-iron response of an oceanic diatom adapted to chronic iron limitation.</title>
        <authorList>
            <person name="Lommer M."/>
            <person name="Specht M."/>
            <person name="Roy A.S."/>
            <person name="Kraemer L."/>
            <person name="Andreson R."/>
            <person name="Gutowska M.A."/>
            <person name="Wolf J."/>
            <person name="Bergner S.V."/>
            <person name="Schilhabel M.B."/>
            <person name="Klostermeier U.C."/>
            <person name="Beiko R.G."/>
            <person name="Rosenstiel P."/>
            <person name="Hippler M."/>
            <person name="Laroche J."/>
        </authorList>
    </citation>
    <scope>NUCLEOTIDE SEQUENCE [LARGE SCALE GENOMIC DNA]</scope>
    <source>
        <strain evidence="2 3">CCMP1005</strain>
    </source>
</reference>
<feature type="region of interest" description="Disordered" evidence="1">
    <location>
        <begin position="38"/>
        <end position="60"/>
    </location>
</feature>
<evidence type="ECO:0000256" key="1">
    <source>
        <dbReference type="SAM" id="MobiDB-lite"/>
    </source>
</evidence>
<name>K0R4U3_THAOC</name>
<protein>
    <submittedName>
        <fullName evidence="2">Uncharacterized protein</fullName>
    </submittedName>
</protein>
<gene>
    <name evidence="2" type="ORF">THAOC_34517</name>
</gene>
<feature type="compositionally biased region" description="Basic and acidic residues" evidence="1">
    <location>
        <begin position="90"/>
        <end position="99"/>
    </location>
</feature>
<evidence type="ECO:0000313" key="2">
    <source>
        <dbReference type="EMBL" id="EJK46799.1"/>
    </source>
</evidence>
<feature type="compositionally biased region" description="Gly residues" evidence="1">
    <location>
        <begin position="162"/>
        <end position="171"/>
    </location>
</feature>
<evidence type="ECO:0000313" key="3">
    <source>
        <dbReference type="Proteomes" id="UP000266841"/>
    </source>
</evidence>
<comment type="caution">
    <text evidence="2">The sequence shown here is derived from an EMBL/GenBank/DDBJ whole genome shotgun (WGS) entry which is preliminary data.</text>
</comment>
<feature type="compositionally biased region" description="Basic and acidic residues" evidence="1">
    <location>
        <begin position="1"/>
        <end position="10"/>
    </location>
</feature>
<proteinExistence type="predicted"/>
<sequence>MTPEHQAHDEDAGDAIHNGLVHYDSDDGQYYFDAEEDEFSSASKFPPKLNEYSPTMDRSTHPKAIASEVKLKLAKRWRSEEGVTNFLGVHTDKRARNGDLGKNSSSSERGGGAGRKTSLGNERGTTSEMARRRGWGAKVVGNEREGRAKGDAASGSRLDWRGGWGTGGSGTSGRAADGAAGLRLVRSVVSRRVRGGGGAEVVTTGERGVGWVGARVDAGLVWQLVDGATGLRRRPSSVVLIRSLALGGVRD</sequence>
<feature type="region of interest" description="Disordered" evidence="1">
    <location>
        <begin position="1"/>
        <end position="20"/>
    </location>
</feature>
<accession>K0R4U3</accession>